<dbReference type="PANTHER" id="PTHR43877:SF1">
    <property type="entry name" value="ACETYLTRANSFERASE"/>
    <property type="match status" value="1"/>
</dbReference>
<evidence type="ECO:0000313" key="5">
    <source>
        <dbReference type="Proteomes" id="UP001529338"/>
    </source>
</evidence>
<proteinExistence type="predicted"/>
<dbReference type="Pfam" id="PF00583">
    <property type="entry name" value="Acetyltransf_1"/>
    <property type="match status" value="1"/>
</dbReference>
<dbReference type="Proteomes" id="UP001529338">
    <property type="component" value="Unassembled WGS sequence"/>
</dbReference>
<dbReference type="InterPro" id="IPR050832">
    <property type="entry name" value="Bact_Acetyltransf"/>
</dbReference>
<dbReference type="InterPro" id="IPR000182">
    <property type="entry name" value="GNAT_dom"/>
</dbReference>
<sequence length="368" mass="40502">MTTWSIDPLPVPDGPDDPGLRELAHVTNAVDRELWGSDDFRRTTRELLESLRDDPYERHVVLGARDGGALLGYALLHLPRRENTHTGALELGVLPEHRRRGIGTALHAAALAHARADGRTRLTASTDQRVEPAPGTGTLAPPTGEGLVAADDAGVRFARRHGWDLEQVARYSVLDVPRDGDAAAREHVARLRADAEAHAGPDYRLLAWSAPTPADYAEQFAALQTEMSADDPHAGFEQDTQEWDAERVRRGEQTWAAQGRALLVMCAEHVPTRTLAAYTDLLVPDEPGEYVHQYDTLVARAHRGRRLGMLVKTANVQRLVDELPAVRRIGTWNAEENRWMLAINVALGFRPAGGSGEWQLRLDGRGDA</sequence>
<dbReference type="CDD" id="cd04301">
    <property type="entry name" value="NAT_SF"/>
    <property type="match status" value="1"/>
</dbReference>
<keyword evidence="5" id="KW-1185">Reference proteome</keyword>
<name>A0ABT7SF98_9CELL</name>
<keyword evidence="1" id="KW-0808">Transferase</keyword>
<evidence type="ECO:0000259" key="3">
    <source>
        <dbReference type="PROSITE" id="PS51186"/>
    </source>
</evidence>
<organism evidence="4 5">
    <name type="scientific">Cellulomonas alba</name>
    <dbReference type="NCBI Taxonomy" id="3053467"/>
    <lineage>
        <taxon>Bacteria</taxon>
        <taxon>Bacillati</taxon>
        <taxon>Actinomycetota</taxon>
        <taxon>Actinomycetes</taxon>
        <taxon>Micrococcales</taxon>
        <taxon>Cellulomonadaceae</taxon>
        <taxon>Cellulomonas</taxon>
    </lineage>
</organism>
<feature type="domain" description="N-acetyltransferase" evidence="3">
    <location>
        <begin position="18"/>
        <end position="179"/>
    </location>
</feature>
<comment type="caution">
    <text evidence="4">The sequence shown here is derived from an EMBL/GenBank/DDBJ whole genome shotgun (WGS) entry which is preliminary data.</text>
</comment>
<accession>A0ABT7SF98</accession>
<dbReference type="PANTHER" id="PTHR43877">
    <property type="entry name" value="AMINOALKYLPHOSPHONATE N-ACETYLTRANSFERASE-RELATED-RELATED"/>
    <property type="match status" value="1"/>
</dbReference>
<reference evidence="4 5" key="1">
    <citation type="submission" date="2023-06" db="EMBL/GenBank/DDBJ databases">
        <title>Cellulomonas sp. MW4 Whole genome sequence.</title>
        <authorList>
            <person name="Park S."/>
        </authorList>
    </citation>
    <scope>NUCLEOTIDE SEQUENCE [LARGE SCALE GENOMIC DNA]</scope>
    <source>
        <strain evidence="4 5">MW4</strain>
    </source>
</reference>
<gene>
    <name evidence="4" type="ORF">QRT04_07880</name>
</gene>
<dbReference type="EMBL" id="JAUCGQ010000001">
    <property type="protein sequence ID" value="MDM7854847.1"/>
    <property type="molecule type" value="Genomic_DNA"/>
</dbReference>
<dbReference type="Gene3D" id="3.40.630.30">
    <property type="match status" value="1"/>
</dbReference>
<evidence type="ECO:0000256" key="1">
    <source>
        <dbReference type="ARBA" id="ARBA00022679"/>
    </source>
</evidence>
<dbReference type="InterPro" id="IPR016181">
    <property type="entry name" value="Acyl_CoA_acyltransferase"/>
</dbReference>
<dbReference type="PROSITE" id="PS51186">
    <property type="entry name" value="GNAT"/>
    <property type="match status" value="1"/>
</dbReference>
<evidence type="ECO:0000313" key="4">
    <source>
        <dbReference type="EMBL" id="MDM7854847.1"/>
    </source>
</evidence>
<dbReference type="RefSeq" id="WP_289454669.1">
    <property type="nucleotide sequence ID" value="NZ_JAUCGQ010000001.1"/>
</dbReference>
<dbReference type="SUPFAM" id="SSF55729">
    <property type="entry name" value="Acyl-CoA N-acyltransferases (Nat)"/>
    <property type="match status" value="2"/>
</dbReference>
<evidence type="ECO:0000256" key="2">
    <source>
        <dbReference type="ARBA" id="ARBA00023315"/>
    </source>
</evidence>
<protein>
    <submittedName>
        <fullName evidence="4">GNAT family N-acetyltransferase</fullName>
    </submittedName>
</protein>
<keyword evidence="2" id="KW-0012">Acyltransferase</keyword>